<keyword evidence="8" id="KW-1185">Reference proteome</keyword>
<keyword evidence="1" id="KW-0812">Transmembrane</keyword>
<evidence type="ECO:0000259" key="2">
    <source>
        <dbReference type="PROSITE" id="PS50112"/>
    </source>
</evidence>
<organism evidence="7 8">
    <name type="scientific">Desulfuromonas acetoxidans (strain DSM 684 / 11070)</name>
    <dbReference type="NCBI Taxonomy" id="281689"/>
    <lineage>
        <taxon>Bacteria</taxon>
        <taxon>Pseudomonadati</taxon>
        <taxon>Thermodesulfobacteriota</taxon>
        <taxon>Desulfuromonadia</taxon>
        <taxon>Desulfuromonadales</taxon>
        <taxon>Desulfuromonadaceae</taxon>
        <taxon>Desulfuromonas</taxon>
    </lineage>
</organism>
<evidence type="ECO:0000259" key="5">
    <source>
        <dbReference type="PROSITE" id="PS50885"/>
    </source>
</evidence>
<dbReference type="PROSITE" id="PS50887">
    <property type="entry name" value="GGDEF"/>
    <property type="match status" value="1"/>
</dbReference>
<protein>
    <submittedName>
        <fullName evidence="7">Diguanylate cyclase/phosphodiesterase with PAS/PAC sensor(S)</fullName>
    </submittedName>
</protein>
<dbReference type="InterPro" id="IPR035965">
    <property type="entry name" value="PAS-like_dom_sf"/>
</dbReference>
<dbReference type="PROSITE" id="PS50885">
    <property type="entry name" value="HAMP"/>
    <property type="match status" value="1"/>
</dbReference>
<reference evidence="7" key="2">
    <citation type="submission" date="2006-05" db="EMBL/GenBank/DDBJ databases">
        <title>Sequencing of the draft genome and assembly of Desulfuromonas acetoxidans DSM 684.</title>
        <authorList>
            <consortium name="US DOE Joint Genome Institute (JGI-PGF)"/>
            <person name="Copeland A."/>
            <person name="Lucas S."/>
            <person name="Lapidus A."/>
            <person name="Barry K."/>
            <person name="Detter J.C."/>
            <person name="Glavina del Rio T."/>
            <person name="Hammon N."/>
            <person name="Israni S."/>
            <person name="Dalin E."/>
            <person name="Tice H."/>
            <person name="Bruce D."/>
            <person name="Pitluck S."/>
            <person name="Richardson P."/>
        </authorList>
    </citation>
    <scope>NUCLEOTIDE SEQUENCE [LARGE SCALE GENOMIC DNA]</scope>
    <source>
        <strain evidence="7">DSM 684</strain>
    </source>
</reference>
<dbReference type="PROSITE" id="PS50883">
    <property type="entry name" value="EAL"/>
    <property type="match status" value="1"/>
</dbReference>
<dbReference type="CDD" id="cd00130">
    <property type="entry name" value="PAS"/>
    <property type="match status" value="1"/>
</dbReference>
<dbReference type="InterPro" id="IPR029016">
    <property type="entry name" value="GAF-like_dom_sf"/>
</dbReference>
<dbReference type="Gene3D" id="6.10.340.10">
    <property type="match status" value="1"/>
</dbReference>
<dbReference type="CDD" id="cd01949">
    <property type="entry name" value="GGDEF"/>
    <property type="match status" value="1"/>
</dbReference>
<dbReference type="Gene3D" id="3.30.450.40">
    <property type="match status" value="1"/>
</dbReference>
<dbReference type="Gene3D" id="3.30.70.270">
    <property type="match status" value="1"/>
</dbReference>
<dbReference type="Gene3D" id="3.30.450.20">
    <property type="entry name" value="PAS domain"/>
    <property type="match status" value="1"/>
</dbReference>
<dbReference type="GO" id="GO:0007165">
    <property type="term" value="P:signal transduction"/>
    <property type="evidence" value="ECO:0007669"/>
    <property type="project" value="InterPro"/>
</dbReference>
<comment type="caution">
    <text evidence="7">The sequence shown here is derived from an EMBL/GenBank/DDBJ whole genome shotgun (WGS) entry which is preliminary data.</text>
</comment>
<dbReference type="Pfam" id="PF00990">
    <property type="entry name" value="GGDEF"/>
    <property type="match status" value="1"/>
</dbReference>
<evidence type="ECO:0000259" key="4">
    <source>
        <dbReference type="PROSITE" id="PS50883"/>
    </source>
</evidence>
<accession>Q1JZB1</accession>
<dbReference type="GO" id="GO:0016020">
    <property type="term" value="C:membrane"/>
    <property type="evidence" value="ECO:0007669"/>
    <property type="project" value="InterPro"/>
</dbReference>
<evidence type="ECO:0000313" key="7">
    <source>
        <dbReference type="EMBL" id="EAT15656.1"/>
    </source>
</evidence>
<dbReference type="Pfam" id="PF13188">
    <property type="entry name" value="PAS_8"/>
    <property type="match status" value="1"/>
</dbReference>
<dbReference type="FunFam" id="3.20.20.450:FF:000001">
    <property type="entry name" value="Cyclic di-GMP phosphodiesterase yahA"/>
    <property type="match status" value="1"/>
</dbReference>
<evidence type="ECO:0000259" key="6">
    <source>
        <dbReference type="PROSITE" id="PS50887"/>
    </source>
</evidence>
<feature type="domain" description="EAL" evidence="4">
    <location>
        <begin position="825"/>
        <end position="1079"/>
    </location>
</feature>
<feature type="transmembrane region" description="Helical" evidence="1">
    <location>
        <begin position="12"/>
        <end position="34"/>
    </location>
</feature>
<dbReference type="InterPro" id="IPR001633">
    <property type="entry name" value="EAL_dom"/>
</dbReference>
<dbReference type="AlphaFoldDB" id="Q1JZB1"/>
<dbReference type="SUPFAM" id="SSF55781">
    <property type="entry name" value="GAF domain-like"/>
    <property type="match status" value="1"/>
</dbReference>
<name>Q1JZB1_DESA6</name>
<evidence type="ECO:0000259" key="3">
    <source>
        <dbReference type="PROSITE" id="PS50113"/>
    </source>
</evidence>
<dbReference type="InterPro" id="IPR000700">
    <property type="entry name" value="PAS-assoc_C"/>
</dbReference>
<dbReference type="SMART" id="SM00267">
    <property type="entry name" value="GGDEF"/>
    <property type="match status" value="1"/>
</dbReference>
<dbReference type="SMART" id="SM00065">
    <property type="entry name" value="GAF"/>
    <property type="match status" value="1"/>
</dbReference>
<dbReference type="Proteomes" id="UP000005695">
    <property type="component" value="Unassembled WGS sequence"/>
</dbReference>
<dbReference type="OrthoDB" id="9777298at2"/>
<dbReference type="InterPro" id="IPR003660">
    <property type="entry name" value="HAMP_dom"/>
</dbReference>
<dbReference type="NCBIfam" id="TIGR00229">
    <property type="entry name" value="sensory_box"/>
    <property type="match status" value="1"/>
</dbReference>
<gene>
    <name evidence="7" type="ORF">Dace_1518</name>
</gene>
<dbReference type="PANTHER" id="PTHR44757">
    <property type="entry name" value="DIGUANYLATE CYCLASE DGCP"/>
    <property type="match status" value="1"/>
</dbReference>
<evidence type="ECO:0000313" key="8">
    <source>
        <dbReference type="Proteomes" id="UP000005695"/>
    </source>
</evidence>
<feature type="domain" description="GGDEF" evidence="6">
    <location>
        <begin position="683"/>
        <end position="816"/>
    </location>
</feature>
<dbReference type="InterPro" id="IPR000160">
    <property type="entry name" value="GGDEF_dom"/>
</dbReference>
<dbReference type="Gene3D" id="3.20.20.450">
    <property type="entry name" value="EAL domain"/>
    <property type="match status" value="1"/>
</dbReference>
<dbReference type="InterPro" id="IPR029787">
    <property type="entry name" value="Nucleotide_cyclase"/>
</dbReference>
<feature type="domain" description="HAMP" evidence="5">
    <location>
        <begin position="302"/>
        <end position="354"/>
    </location>
</feature>
<dbReference type="SUPFAM" id="SSF55785">
    <property type="entry name" value="PYP-like sensor domain (PAS domain)"/>
    <property type="match status" value="1"/>
</dbReference>
<dbReference type="EMBL" id="AAEW02000009">
    <property type="protein sequence ID" value="EAT15656.1"/>
    <property type="molecule type" value="Genomic_DNA"/>
</dbReference>
<keyword evidence="1" id="KW-1133">Transmembrane helix</keyword>
<dbReference type="InterPro" id="IPR003018">
    <property type="entry name" value="GAF"/>
</dbReference>
<dbReference type="SMART" id="SM00052">
    <property type="entry name" value="EAL"/>
    <property type="match status" value="1"/>
</dbReference>
<dbReference type="RefSeq" id="WP_006000631.1">
    <property type="nucleotide sequence ID" value="NZ_AAEW02000009.1"/>
</dbReference>
<keyword evidence="1" id="KW-0472">Membrane</keyword>
<dbReference type="SMART" id="SM00304">
    <property type="entry name" value="HAMP"/>
    <property type="match status" value="1"/>
</dbReference>
<dbReference type="Pfam" id="PF01590">
    <property type="entry name" value="GAF"/>
    <property type="match status" value="1"/>
</dbReference>
<feature type="domain" description="PAS" evidence="2">
    <location>
        <begin position="359"/>
        <end position="407"/>
    </location>
</feature>
<dbReference type="PANTHER" id="PTHR44757:SF2">
    <property type="entry name" value="BIOFILM ARCHITECTURE MAINTENANCE PROTEIN MBAA"/>
    <property type="match status" value="1"/>
</dbReference>
<dbReference type="InterPro" id="IPR035919">
    <property type="entry name" value="EAL_sf"/>
</dbReference>
<dbReference type="SUPFAM" id="SSF55073">
    <property type="entry name" value="Nucleotide cyclase"/>
    <property type="match status" value="1"/>
</dbReference>
<dbReference type="SUPFAM" id="SSF141868">
    <property type="entry name" value="EAL domain-like"/>
    <property type="match status" value="1"/>
</dbReference>
<dbReference type="CDD" id="cd01948">
    <property type="entry name" value="EAL"/>
    <property type="match status" value="1"/>
</dbReference>
<dbReference type="PROSITE" id="PS50112">
    <property type="entry name" value="PAS"/>
    <property type="match status" value="1"/>
</dbReference>
<feature type="transmembrane region" description="Helical" evidence="1">
    <location>
        <begin position="281"/>
        <end position="301"/>
    </location>
</feature>
<dbReference type="InterPro" id="IPR052155">
    <property type="entry name" value="Biofilm_reg_signaling"/>
</dbReference>
<proteinExistence type="predicted"/>
<dbReference type="Pfam" id="PF00563">
    <property type="entry name" value="EAL"/>
    <property type="match status" value="1"/>
</dbReference>
<reference evidence="7" key="1">
    <citation type="submission" date="2006-05" db="EMBL/GenBank/DDBJ databases">
        <title>Annotation of the draft genome assembly of Desulfuromonas acetoxidans DSM 684.</title>
        <authorList>
            <consortium name="US DOE Joint Genome Institute (JGI-ORNL)"/>
            <person name="Larimer F."/>
            <person name="Land M."/>
            <person name="Hauser L."/>
        </authorList>
    </citation>
    <scope>NUCLEOTIDE SEQUENCE [LARGE SCALE GENOMIC DNA]</scope>
    <source>
        <strain evidence="7">DSM 684</strain>
    </source>
</reference>
<feature type="domain" description="PAC" evidence="3">
    <location>
        <begin position="440"/>
        <end position="490"/>
    </location>
</feature>
<dbReference type="NCBIfam" id="TIGR00254">
    <property type="entry name" value="GGDEF"/>
    <property type="match status" value="1"/>
</dbReference>
<sequence length="1092" mass="122555">MVVNTFKVSLLWRFLLVSCLPMFIVGMFSLSFIIDSTRDQLDRQLVQQAENIRTAIQFIIDKPESTLRHMTTGLSSYDFRGDSGLNNRLQSVVNRSEIIEAIFILNHQDVVLHAGLPNALETQRQTFIGYDLSENDEVKRSKAQRSIYWSSVVSSIVTGEPAVVLCQPFHQYLLFAYLNLNRLTALTSHLPTDSTAGIAVIGRNGRVLFSSGEPQASQHGDLSTLVPVQRGLQGIEGHYNYLWNGDVHIGNVLIIPETGWLVLVSQPKYLAYAEINYLQNLFLFGGVSCVVLSLLVAFAVARRLSQPMTQLETCVKEMARGEWDASVEVSGFAEAKALAQHVRAMGRAIQERETELSRERDRFQALFDNVNDAVFMCSVDEEQRVGNFVEVNGVASDLLGYSRAEFLQMTPMDIDTTIDSLSLRDHIGSISMESDQPIPGLIETTMVTKQGRKMPFEINLQPLRLDDQQMLVCVARNITDRKQAQRALNALVTSTVGSTGKSCFEKILRELCLYFEMDGALIGIPNDGDHVECLSMLFLGHYRDGYSYPLVGSPCEKVLRNEVCFYPSGVRELFPQDVDFKQMGIESYFGIPLVNSEQKVVGVLNGFSRQRMHLPPDAREILSIVAARAATELERLKADEALAEHRKQLSYLAFHDPLTQLPNRLRFTEVLEAAVGDAEGHGRYLSLLFIDLDRFKNINDSLGHSIGDKLLQAVARRTGSLIDSADVLARLGGDEFAILLFNCVTPVVGADTAQRVIDALSQPFQIDDYSLHVSASIGITVAPVDAREPDELIKCADIAMFKAKDAGRNTYKFYERSMNLKTHELLLLENDLRHALSRDQLELYYQPQLDLQSNCIVGFEALLRWNHPERGLVSPLEFIPLAEETGLIVSMGEWILRSACRQIRTWNEEHGRQLRVAVNISARQFHHYDLVHCVEKVLEQTGVPTEWLELEITESLLMYDIQSSIETMMRLKKLGVRLAIDDFGTGYSSLSYLKKFPICSLKIDKSFVDDLLTDASDAAIAESTLALASKMDLMVVAEGIEQQEQLDYLQQRGCQFGQGYLISRPLPVAQCTQFCRERFTEDCARQSSQSDS</sequence>
<dbReference type="InterPro" id="IPR000014">
    <property type="entry name" value="PAS"/>
</dbReference>
<dbReference type="InterPro" id="IPR043128">
    <property type="entry name" value="Rev_trsase/Diguanyl_cyclase"/>
</dbReference>
<dbReference type="CDD" id="cd18773">
    <property type="entry name" value="PDC1_HK_sensor"/>
    <property type="match status" value="1"/>
</dbReference>
<dbReference type="PROSITE" id="PS50113">
    <property type="entry name" value="PAC"/>
    <property type="match status" value="1"/>
</dbReference>
<evidence type="ECO:0000256" key="1">
    <source>
        <dbReference type="SAM" id="Phobius"/>
    </source>
</evidence>